<feature type="region of interest" description="Disordered" evidence="1">
    <location>
        <begin position="815"/>
        <end position="874"/>
    </location>
</feature>
<dbReference type="Gene3D" id="3.30.930.30">
    <property type="match status" value="1"/>
</dbReference>
<feature type="region of interest" description="Disordered" evidence="1">
    <location>
        <begin position="760"/>
        <end position="785"/>
    </location>
</feature>
<proteinExistence type="predicted"/>
<comment type="caution">
    <text evidence="2">The sequence shown here is derived from an EMBL/GenBank/DDBJ whole genome shotgun (WGS) entry which is preliminary data.</text>
</comment>
<organism evidence="2 3">
    <name type="scientific">Devosia albogilva</name>
    <dbReference type="NCBI Taxonomy" id="429726"/>
    <lineage>
        <taxon>Bacteria</taxon>
        <taxon>Pseudomonadati</taxon>
        <taxon>Pseudomonadota</taxon>
        <taxon>Alphaproteobacteria</taxon>
        <taxon>Hyphomicrobiales</taxon>
        <taxon>Devosiaceae</taxon>
        <taxon>Devosia</taxon>
    </lineage>
</organism>
<name>A0ABW5QMJ8_9HYPH</name>
<protein>
    <recommendedName>
        <fullName evidence="4">MobA/MobL protein domain-containing protein</fullName>
    </recommendedName>
</protein>
<feature type="compositionally biased region" description="Acidic residues" evidence="1">
    <location>
        <begin position="820"/>
        <end position="874"/>
    </location>
</feature>
<accession>A0ABW5QMJ8</accession>
<reference evidence="3" key="1">
    <citation type="journal article" date="2019" name="Int. J. Syst. Evol. Microbiol.">
        <title>The Global Catalogue of Microorganisms (GCM) 10K type strain sequencing project: providing services to taxonomists for standard genome sequencing and annotation.</title>
        <authorList>
            <consortium name="The Broad Institute Genomics Platform"/>
            <consortium name="The Broad Institute Genome Sequencing Center for Infectious Disease"/>
            <person name="Wu L."/>
            <person name="Ma J."/>
        </authorList>
    </citation>
    <scope>NUCLEOTIDE SEQUENCE [LARGE SCALE GENOMIC DNA]</scope>
    <source>
        <strain evidence="3">CCM 7427</strain>
    </source>
</reference>
<dbReference type="RefSeq" id="WP_386834098.1">
    <property type="nucleotide sequence ID" value="NZ_JBHUNP010000001.1"/>
</dbReference>
<sequence>MPTGFVSVETVMAGTGRIVRRAAYNARRPVTVARNSKRYRPRSADDRLAGDLLIPKASSELGAQVDTFWNALDMAVNSTGPIGLDLILGLPTQDELELSEAVRLVHEFADPIVADGHAVQFDLHALPRPAPLGDYRHAHVLISLFGLDELKRMRRLETQWTPIFRASPGGYHSENLTNWRGYWGEVQSTFFRSQGLNLLRVPADVGLPEVRLGPRRLRTDASARLELANHRANHRERFSDDMVFLTTLASHSLLLEYGDIHSSVRSIFPTISPRELKARTERLIGKATSVRTPVGNLYGTTASIGKWAKASSDANRLANTLCTYDTIGVRPVEQAHDISAEPLSYCGKRLTVLVGSAATALVGSGPFVDDSTPLANLIEYFQDQEISLTLAVPDLRSRYQVRHLIDKFKLRCVTVAGLLTWKKAAGEKPAGDVLLVFDTQAVPDSSFANLLENAATRFDRLILTFDQSKVEQHPTHFLAMSVMDRFAEPVFVPVPRPNVPPSRFSWAKLGSEFQHHHPLTITGMFERSGMLSFGSVVDVLADAGSGDQIIVPDARTAQTFREALLSRDQHRAERLAQEHKLTLAGGLDLLHGDIVCLTKDRYDLPAGTLGRVDFKGGREKRWSVQWAGSRAQVEANSDDPIVHACVLSLRLGINRAFGGADSMSRVWEPHSRLVYVTRLASAERLMRFAATEGGLPVVINPAVATSARGLAEALSSCRAVGLGAAIAHTILEREGGVGDLLPVPSEHAAGFVHRLADFAPHIDPEPGPDLDIDPASVSPMPSSLGTEELFDATDAEQSMAAEQIEDDIDLVDTLEAAPQDSEDNLSEYDADSASIENDDDPRPDEQDDEYLEPDDEENEPTDDADLGLNEDPEI</sequence>
<evidence type="ECO:0000256" key="1">
    <source>
        <dbReference type="SAM" id="MobiDB-lite"/>
    </source>
</evidence>
<evidence type="ECO:0000313" key="3">
    <source>
        <dbReference type="Proteomes" id="UP001597521"/>
    </source>
</evidence>
<dbReference type="EMBL" id="JBHUNP010000001">
    <property type="protein sequence ID" value="MFD2648792.1"/>
    <property type="molecule type" value="Genomic_DNA"/>
</dbReference>
<evidence type="ECO:0008006" key="4">
    <source>
        <dbReference type="Google" id="ProtNLM"/>
    </source>
</evidence>
<keyword evidence="3" id="KW-1185">Reference proteome</keyword>
<dbReference type="Proteomes" id="UP001597521">
    <property type="component" value="Unassembled WGS sequence"/>
</dbReference>
<evidence type="ECO:0000313" key="2">
    <source>
        <dbReference type="EMBL" id="MFD2648792.1"/>
    </source>
</evidence>
<gene>
    <name evidence="2" type="ORF">ACFSX5_13455</name>
</gene>